<proteinExistence type="predicted"/>
<evidence type="ECO:0000313" key="2">
    <source>
        <dbReference type="Proteomes" id="UP000692954"/>
    </source>
</evidence>
<accession>A0A8S1RMJ7</accession>
<protein>
    <submittedName>
        <fullName evidence="1">Uncharacterized protein</fullName>
    </submittedName>
</protein>
<name>A0A8S1RMJ7_9CILI</name>
<keyword evidence="2" id="KW-1185">Reference proteome</keyword>
<dbReference type="Proteomes" id="UP000692954">
    <property type="component" value="Unassembled WGS sequence"/>
</dbReference>
<reference evidence="1" key="1">
    <citation type="submission" date="2021-01" db="EMBL/GenBank/DDBJ databases">
        <authorList>
            <consortium name="Genoscope - CEA"/>
            <person name="William W."/>
        </authorList>
    </citation>
    <scope>NUCLEOTIDE SEQUENCE</scope>
</reference>
<comment type="caution">
    <text evidence="1">The sequence shown here is derived from an EMBL/GenBank/DDBJ whole genome shotgun (WGS) entry which is preliminary data.</text>
</comment>
<organism evidence="1 2">
    <name type="scientific">Paramecium sonneborni</name>
    <dbReference type="NCBI Taxonomy" id="65129"/>
    <lineage>
        <taxon>Eukaryota</taxon>
        <taxon>Sar</taxon>
        <taxon>Alveolata</taxon>
        <taxon>Ciliophora</taxon>
        <taxon>Intramacronucleata</taxon>
        <taxon>Oligohymenophorea</taxon>
        <taxon>Peniculida</taxon>
        <taxon>Parameciidae</taxon>
        <taxon>Paramecium</taxon>
    </lineage>
</organism>
<dbReference type="EMBL" id="CAJJDN010000191">
    <property type="protein sequence ID" value="CAD8128542.1"/>
    <property type="molecule type" value="Genomic_DNA"/>
</dbReference>
<sequence length="214" mass="25679">MIPLKDQPKSYQKIQNIFTYFFLSSQQISITIWENNLSIVKYSGFFFFSFKQIYFNDQNKQKEIHTLFQIVSRTTQKIIPMPSEVKEEKSIEKDKSVEIIKRAAELVINIFTKSKQFILNIQKSSKEICKQANNRNQNLFFFFYIKLNKLKFNIQKNKVMDWINYQKEQLFEVFAKVEDVDEQIFGHTIEILRIKSISNSLGYLSINENQRYFQ</sequence>
<dbReference type="AlphaFoldDB" id="A0A8S1RMJ7"/>
<evidence type="ECO:0000313" key="1">
    <source>
        <dbReference type="EMBL" id="CAD8128542.1"/>
    </source>
</evidence>
<gene>
    <name evidence="1" type="ORF">PSON_ATCC_30995.1.T1910001</name>
</gene>